<reference evidence="9 10" key="1">
    <citation type="submission" date="2020-10" db="EMBL/GenBank/DDBJ databases">
        <title>Plant Genome Project.</title>
        <authorList>
            <person name="Zhang R.-G."/>
        </authorList>
    </citation>
    <scope>NUCLEOTIDE SEQUENCE [LARGE SCALE GENOMIC DNA]</scope>
    <source>
        <strain evidence="9">FAFU-HL-1</strain>
        <tissue evidence="9">Leaf</tissue>
    </source>
</reference>
<gene>
    <name evidence="9" type="ORF">SADUNF_Sadunf01G0086700</name>
</gene>
<keyword evidence="3 6" id="KW-0690">Ribosome biogenesis</keyword>
<comment type="similarity">
    <text evidence="2 6">Belongs to the RRP36 family.</text>
</comment>
<proteinExistence type="inferred from homology"/>
<feature type="region of interest" description="Disordered" evidence="7">
    <location>
        <begin position="1"/>
        <end position="35"/>
    </location>
</feature>
<dbReference type="GO" id="GO:0000462">
    <property type="term" value="P:maturation of SSU-rRNA from tricistronic rRNA transcript (SSU-rRNA, 5.8S rRNA, LSU-rRNA)"/>
    <property type="evidence" value="ECO:0007669"/>
    <property type="project" value="TreeGrafter"/>
</dbReference>
<comment type="subcellular location">
    <subcellularLocation>
        <location evidence="1 6">Nucleus</location>
        <location evidence="1 6">Nucleolus</location>
    </subcellularLocation>
</comment>
<keyword evidence="8" id="KW-0812">Transmembrane</keyword>
<accession>A0A835TKQ4</accession>
<dbReference type="GO" id="GO:0030686">
    <property type="term" value="C:90S preribosome"/>
    <property type="evidence" value="ECO:0007669"/>
    <property type="project" value="TreeGrafter"/>
</dbReference>
<dbReference type="GO" id="GO:0005730">
    <property type="term" value="C:nucleolus"/>
    <property type="evidence" value="ECO:0007669"/>
    <property type="project" value="UniProtKB-SubCell"/>
</dbReference>
<comment type="function">
    <text evidence="6">Component of the 90S pre-ribosome involved in the maturation of rRNAs. Required for early cleavages of the pre-RNAs in the 40S ribosomal subunit maturation pathway.</text>
</comment>
<evidence type="ECO:0000256" key="5">
    <source>
        <dbReference type="ARBA" id="ARBA00023242"/>
    </source>
</evidence>
<comment type="subunit">
    <text evidence="6">Associates with 90S and pre-40S pre-ribosomal particles.</text>
</comment>
<evidence type="ECO:0000256" key="2">
    <source>
        <dbReference type="ARBA" id="ARBA00009418"/>
    </source>
</evidence>
<dbReference type="Proteomes" id="UP000657918">
    <property type="component" value="Unassembled WGS sequence"/>
</dbReference>
<feature type="region of interest" description="Disordered" evidence="7">
    <location>
        <begin position="51"/>
        <end position="77"/>
    </location>
</feature>
<dbReference type="PANTHER" id="PTHR21738:SF0">
    <property type="entry name" value="RIBOSOMAL RNA PROCESSING PROTEIN 36 HOMOLOG"/>
    <property type="match status" value="1"/>
</dbReference>
<comment type="caution">
    <text evidence="9">The sequence shown here is derived from an EMBL/GenBank/DDBJ whole genome shotgun (WGS) entry which is preliminary data.</text>
</comment>
<evidence type="ECO:0000256" key="1">
    <source>
        <dbReference type="ARBA" id="ARBA00004604"/>
    </source>
</evidence>
<evidence type="ECO:0000256" key="3">
    <source>
        <dbReference type="ARBA" id="ARBA00022517"/>
    </source>
</evidence>
<evidence type="ECO:0000256" key="8">
    <source>
        <dbReference type="SAM" id="Phobius"/>
    </source>
</evidence>
<keyword evidence="10" id="KW-1185">Reference proteome</keyword>
<dbReference type="AlphaFoldDB" id="A0A835TKQ4"/>
<evidence type="ECO:0000256" key="7">
    <source>
        <dbReference type="SAM" id="MobiDB-lite"/>
    </source>
</evidence>
<sequence length="254" mass="29944">MKKQPSNEFGMSSKTHDVESEELSSSEEDESEIERELAEVTFEDLQKAKSNGSLSVFKKPDQEKKGGRANKNRPTEVSCKKPVTRFREVVQVPKKVVRDPRFESLCGNLDVEGYVSDVFLYVSVNLLSACFKVFLLWLWHYFLQTFRKRYEFLFKNNLPAEKEELKKQLKKSNDPKVIEQLKERVSWIEKQVKFESTKQTDAAEIRKQRLIEKYNKLKASGKLESFIEKRRRKNAAKDHRYMPYRRSTNSEQQS</sequence>
<keyword evidence="4 6" id="KW-0698">rRNA processing</keyword>
<evidence type="ECO:0000313" key="9">
    <source>
        <dbReference type="EMBL" id="KAF9689384.1"/>
    </source>
</evidence>
<dbReference type="EMBL" id="JADGMS010000001">
    <property type="protein sequence ID" value="KAF9689384.1"/>
    <property type="molecule type" value="Genomic_DNA"/>
</dbReference>
<feature type="compositionally biased region" description="Polar residues" evidence="7">
    <location>
        <begin position="1"/>
        <end position="13"/>
    </location>
</feature>
<keyword evidence="6" id="KW-0687">Ribonucleoprotein</keyword>
<protein>
    <recommendedName>
        <fullName evidence="6">rRNA biogenesis protein RRP36</fullName>
    </recommendedName>
</protein>
<evidence type="ECO:0000313" key="10">
    <source>
        <dbReference type="Proteomes" id="UP000657918"/>
    </source>
</evidence>
<keyword evidence="8" id="KW-1133">Transmembrane helix</keyword>
<dbReference type="InterPro" id="IPR009292">
    <property type="entry name" value="RRP36"/>
</dbReference>
<keyword evidence="8" id="KW-0472">Membrane</keyword>
<dbReference type="OrthoDB" id="448446at2759"/>
<evidence type="ECO:0000256" key="4">
    <source>
        <dbReference type="ARBA" id="ARBA00022552"/>
    </source>
</evidence>
<evidence type="ECO:0000256" key="6">
    <source>
        <dbReference type="RuleBase" id="RU368027"/>
    </source>
</evidence>
<feature type="compositionally biased region" description="Acidic residues" evidence="7">
    <location>
        <begin position="19"/>
        <end position="33"/>
    </location>
</feature>
<feature type="transmembrane region" description="Helical" evidence="8">
    <location>
        <begin position="118"/>
        <end position="139"/>
    </location>
</feature>
<feature type="region of interest" description="Disordered" evidence="7">
    <location>
        <begin position="229"/>
        <end position="254"/>
    </location>
</feature>
<organism evidence="9 10">
    <name type="scientific">Salix dunnii</name>
    <dbReference type="NCBI Taxonomy" id="1413687"/>
    <lineage>
        <taxon>Eukaryota</taxon>
        <taxon>Viridiplantae</taxon>
        <taxon>Streptophyta</taxon>
        <taxon>Embryophyta</taxon>
        <taxon>Tracheophyta</taxon>
        <taxon>Spermatophyta</taxon>
        <taxon>Magnoliopsida</taxon>
        <taxon>eudicotyledons</taxon>
        <taxon>Gunneridae</taxon>
        <taxon>Pentapetalae</taxon>
        <taxon>rosids</taxon>
        <taxon>fabids</taxon>
        <taxon>Malpighiales</taxon>
        <taxon>Salicaceae</taxon>
        <taxon>Saliceae</taxon>
        <taxon>Salix</taxon>
    </lineage>
</organism>
<dbReference type="PANTHER" id="PTHR21738">
    <property type="entry name" value="RIBOSOMAL RNA PROCESSING PROTEIN 36 HOMOLOG"/>
    <property type="match status" value="1"/>
</dbReference>
<dbReference type="Pfam" id="PF06102">
    <property type="entry name" value="RRP36"/>
    <property type="match status" value="3"/>
</dbReference>
<keyword evidence="5 6" id="KW-0539">Nucleus</keyword>
<name>A0A835TKQ4_9ROSI</name>